<dbReference type="Proteomes" id="UP000237105">
    <property type="component" value="Unassembled WGS sequence"/>
</dbReference>
<evidence type="ECO:0000313" key="1">
    <source>
        <dbReference type="EMBL" id="PON63761.1"/>
    </source>
</evidence>
<dbReference type="CDD" id="cd22162">
    <property type="entry name" value="F-box_AtSKIP3-like"/>
    <property type="match status" value="1"/>
</dbReference>
<dbReference type="EMBL" id="JXTB01000101">
    <property type="protein sequence ID" value="PON63761.1"/>
    <property type="molecule type" value="Genomic_DNA"/>
</dbReference>
<keyword evidence="2" id="KW-1185">Reference proteome</keyword>
<name>A0A2P5CRV3_PARAD</name>
<dbReference type="PANTHER" id="PTHR32278">
    <property type="entry name" value="F-BOX DOMAIN-CONTAINING PROTEIN"/>
    <property type="match status" value="1"/>
</dbReference>
<dbReference type="PANTHER" id="PTHR32278:SF111">
    <property type="entry name" value="F-BOX PROTEIN PP2-B12-RELATED"/>
    <property type="match status" value="1"/>
</dbReference>
<organism evidence="1 2">
    <name type="scientific">Parasponia andersonii</name>
    <name type="common">Sponia andersonii</name>
    <dbReference type="NCBI Taxonomy" id="3476"/>
    <lineage>
        <taxon>Eukaryota</taxon>
        <taxon>Viridiplantae</taxon>
        <taxon>Streptophyta</taxon>
        <taxon>Embryophyta</taxon>
        <taxon>Tracheophyta</taxon>
        <taxon>Spermatophyta</taxon>
        <taxon>Magnoliopsida</taxon>
        <taxon>eudicotyledons</taxon>
        <taxon>Gunneridae</taxon>
        <taxon>Pentapetalae</taxon>
        <taxon>rosids</taxon>
        <taxon>fabids</taxon>
        <taxon>Rosales</taxon>
        <taxon>Cannabaceae</taxon>
        <taxon>Parasponia</taxon>
    </lineage>
</organism>
<dbReference type="OrthoDB" id="1918565at2759"/>
<dbReference type="SUPFAM" id="SSF81383">
    <property type="entry name" value="F-box domain"/>
    <property type="match status" value="1"/>
</dbReference>
<dbReference type="STRING" id="3476.A0A2P5CRV3"/>
<evidence type="ECO:0000313" key="2">
    <source>
        <dbReference type="Proteomes" id="UP000237105"/>
    </source>
</evidence>
<sequence>MSLTSPRDACRSSVVSPLFRSVADSVAVWEKFLPPDYRKVISKSVEIGGRGTWSGLVVEGIELRPKAA</sequence>
<proteinExistence type="predicted"/>
<dbReference type="AlphaFoldDB" id="A0A2P5CRV3"/>
<protein>
    <submittedName>
        <fullName evidence="1">F-box domain containing protein</fullName>
    </submittedName>
</protein>
<reference evidence="2" key="1">
    <citation type="submission" date="2016-06" db="EMBL/GenBank/DDBJ databases">
        <title>Parallel loss of symbiosis genes in relatives of nitrogen-fixing non-legume Parasponia.</title>
        <authorList>
            <person name="Van Velzen R."/>
            <person name="Holmer R."/>
            <person name="Bu F."/>
            <person name="Rutten L."/>
            <person name="Van Zeijl A."/>
            <person name="Liu W."/>
            <person name="Santuari L."/>
            <person name="Cao Q."/>
            <person name="Sharma T."/>
            <person name="Shen D."/>
            <person name="Roswanjaya Y."/>
            <person name="Wardhani T."/>
            <person name="Kalhor M.S."/>
            <person name="Jansen J."/>
            <person name="Van den Hoogen J."/>
            <person name="Gungor B."/>
            <person name="Hartog M."/>
            <person name="Hontelez J."/>
            <person name="Verver J."/>
            <person name="Yang W.-C."/>
            <person name="Schijlen E."/>
            <person name="Repin R."/>
            <person name="Schilthuizen M."/>
            <person name="Schranz E."/>
            <person name="Heidstra R."/>
            <person name="Miyata K."/>
            <person name="Fedorova E."/>
            <person name="Kohlen W."/>
            <person name="Bisseling T."/>
            <person name="Smit S."/>
            <person name="Geurts R."/>
        </authorList>
    </citation>
    <scope>NUCLEOTIDE SEQUENCE [LARGE SCALE GENOMIC DNA]</scope>
    <source>
        <strain evidence="2">cv. WU1-14</strain>
    </source>
</reference>
<gene>
    <name evidence="1" type="ORF">PanWU01x14_129170</name>
</gene>
<comment type="caution">
    <text evidence="1">The sequence shown here is derived from an EMBL/GenBank/DDBJ whole genome shotgun (WGS) entry which is preliminary data.</text>
</comment>
<accession>A0A2P5CRV3</accession>
<dbReference type="InterPro" id="IPR036047">
    <property type="entry name" value="F-box-like_dom_sf"/>
</dbReference>